<organism evidence="2 3">
    <name type="scientific">Thermogemmata fonticola</name>
    <dbReference type="NCBI Taxonomy" id="2755323"/>
    <lineage>
        <taxon>Bacteria</taxon>
        <taxon>Pseudomonadati</taxon>
        <taxon>Planctomycetota</taxon>
        <taxon>Planctomycetia</taxon>
        <taxon>Gemmatales</taxon>
        <taxon>Gemmataceae</taxon>
        <taxon>Thermogemmata</taxon>
    </lineage>
</organism>
<dbReference type="Proteomes" id="UP000542342">
    <property type="component" value="Unassembled WGS sequence"/>
</dbReference>
<gene>
    <name evidence="2" type="ORF">H0921_10360</name>
</gene>
<dbReference type="RefSeq" id="WP_194537993.1">
    <property type="nucleotide sequence ID" value="NZ_JACEFB010000006.1"/>
</dbReference>
<sequence length="286" mass="30724">MVLEVPEPVGAVEVQIGLPSMQVGERPSVAGNRIALVAEMGAQLASSTPVDSSAFVQQFHHLSSHLPENSAVAGGISFPTELPDSPGSEVIAAQGGANNSGSGPVAANPQGTLGWAEGTTPTSTVLLANKPITGGEIPEQTLTAIKAHLHQLNQEGEVEFRMHLHPTELGPLRVHLSVREGEIHGQLYVLDDTLRRLLQDQLPELRHRLEALGLSLGQWEIAPDQSSHQADTLWSSWQESDATPKETPSMGDNRKDFNLATTRWTSHGHVYAEDDGRESNHVDVIV</sequence>
<proteinExistence type="predicted"/>
<evidence type="ECO:0000313" key="2">
    <source>
        <dbReference type="EMBL" id="MBA2226562.1"/>
    </source>
</evidence>
<dbReference type="InterPro" id="IPR021136">
    <property type="entry name" value="Flagellar_hook_control-like_C"/>
</dbReference>
<comment type="caution">
    <text evidence="2">The sequence shown here is derived from an EMBL/GenBank/DDBJ whole genome shotgun (WGS) entry which is preliminary data.</text>
</comment>
<evidence type="ECO:0000313" key="3">
    <source>
        <dbReference type="Proteomes" id="UP000542342"/>
    </source>
</evidence>
<dbReference type="AlphaFoldDB" id="A0A7V8VEK8"/>
<evidence type="ECO:0000259" key="1">
    <source>
        <dbReference type="Pfam" id="PF02120"/>
    </source>
</evidence>
<dbReference type="CDD" id="cd17470">
    <property type="entry name" value="T3SS_Flik_C"/>
    <property type="match status" value="1"/>
</dbReference>
<name>A0A7V8VEK8_9BACT</name>
<dbReference type="EMBL" id="JACEFB010000006">
    <property type="protein sequence ID" value="MBA2226562.1"/>
    <property type="molecule type" value="Genomic_DNA"/>
</dbReference>
<keyword evidence="2" id="KW-0969">Cilium</keyword>
<dbReference type="Pfam" id="PF02120">
    <property type="entry name" value="Flg_hook"/>
    <property type="match status" value="1"/>
</dbReference>
<keyword evidence="2" id="KW-0282">Flagellum</keyword>
<keyword evidence="3" id="KW-1185">Reference proteome</keyword>
<keyword evidence="2" id="KW-0966">Cell projection</keyword>
<dbReference type="InterPro" id="IPR038610">
    <property type="entry name" value="FliK-like_C_sf"/>
</dbReference>
<protein>
    <submittedName>
        <fullName evidence="2">Flagellar hook-length control protein FliK</fullName>
    </submittedName>
</protein>
<accession>A0A7V8VEK8</accession>
<dbReference type="Gene3D" id="3.30.750.140">
    <property type="match status" value="1"/>
</dbReference>
<reference evidence="2 3" key="1">
    <citation type="submission" date="2020-07" db="EMBL/GenBank/DDBJ databases">
        <title>Thermogemmata thermophila gen. nov., sp. nov., a novel moderate thermophilic planctomycete from a Kamchatka hot spring.</title>
        <authorList>
            <person name="Elcheninov A.G."/>
            <person name="Podosokorskaya O.A."/>
            <person name="Kovaleva O.L."/>
            <person name="Novikov A."/>
            <person name="Bonch-Osmolovskaya E.A."/>
            <person name="Toshchakov S.V."/>
            <person name="Kublanov I.V."/>
        </authorList>
    </citation>
    <scope>NUCLEOTIDE SEQUENCE [LARGE SCALE GENOMIC DNA]</scope>
    <source>
        <strain evidence="2 3">2918</strain>
    </source>
</reference>
<feature type="domain" description="Flagellar hook-length control protein-like C-terminal" evidence="1">
    <location>
        <begin position="152"/>
        <end position="229"/>
    </location>
</feature>